<dbReference type="SUPFAM" id="SSF49265">
    <property type="entry name" value="Fibronectin type III"/>
    <property type="match status" value="1"/>
</dbReference>
<gene>
    <name evidence="2" type="ORF">PXEA_LOCUS34186</name>
</gene>
<dbReference type="InterPro" id="IPR003961">
    <property type="entry name" value="FN3_dom"/>
</dbReference>
<dbReference type="Proteomes" id="UP000784294">
    <property type="component" value="Unassembled WGS sequence"/>
</dbReference>
<name>A0A448XN45_9PLAT</name>
<accession>A0A448XN45</accession>
<proteinExistence type="predicted"/>
<protein>
    <recommendedName>
        <fullName evidence="1">Fibronectin type-III domain-containing protein</fullName>
    </recommendedName>
</protein>
<dbReference type="InterPro" id="IPR036116">
    <property type="entry name" value="FN3_sf"/>
</dbReference>
<dbReference type="Gene3D" id="2.60.40.10">
    <property type="entry name" value="Immunoglobulins"/>
    <property type="match status" value="1"/>
</dbReference>
<reference evidence="2" key="1">
    <citation type="submission" date="2018-11" db="EMBL/GenBank/DDBJ databases">
        <authorList>
            <consortium name="Pathogen Informatics"/>
        </authorList>
    </citation>
    <scope>NUCLEOTIDE SEQUENCE</scope>
</reference>
<comment type="caution">
    <text evidence="2">The sequence shown here is derived from an EMBL/GenBank/DDBJ whole genome shotgun (WGS) entry which is preliminary data.</text>
</comment>
<dbReference type="AlphaFoldDB" id="A0A448XN45"/>
<keyword evidence="3" id="KW-1185">Reference proteome</keyword>
<feature type="domain" description="Fibronectin type-III" evidence="1">
    <location>
        <begin position="18"/>
        <end position="110"/>
    </location>
</feature>
<dbReference type="InterPro" id="IPR013783">
    <property type="entry name" value="Ig-like_fold"/>
</dbReference>
<sequence length="182" mass="20091">MYSASPLVAKITSPVASEVAELRVFEATETTLTLTFEKPADASSFQYRLAEMDVPGSWGPAVLVSESGQQQFMIAGLKVCTRYSVRVETLSATAASSGVMTTAQTNTRASTNENSHLLTSTRSSNHDNKVLFFDASTVQRFYGFADPQIRTPTISHFYAFKPPRHKSSILRRFHGSAILRFR</sequence>
<evidence type="ECO:0000313" key="3">
    <source>
        <dbReference type="Proteomes" id="UP000784294"/>
    </source>
</evidence>
<organism evidence="2 3">
    <name type="scientific">Protopolystoma xenopodis</name>
    <dbReference type="NCBI Taxonomy" id="117903"/>
    <lineage>
        <taxon>Eukaryota</taxon>
        <taxon>Metazoa</taxon>
        <taxon>Spiralia</taxon>
        <taxon>Lophotrochozoa</taxon>
        <taxon>Platyhelminthes</taxon>
        <taxon>Monogenea</taxon>
        <taxon>Polyopisthocotylea</taxon>
        <taxon>Polystomatidea</taxon>
        <taxon>Polystomatidae</taxon>
        <taxon>Protopolystoma</taxon>
    </lineage>
</organism>
<dbReference type="EMBL" id="CAAALY010266245">
    <property type="protein sequence ID" value="VEL40746.1"/>
    <property type="molecule type" value="Genomic_DNA"/>
</dbReference>
<evidence type="ECO:0000313" key="2">
    <source>
        <dbReference type="EMBL" id="VEL40746.1"/>
    </source>
</evidence>
<dbReference type="PROSITE" id="PS50853">
    <property type="entry name" value="FN3"/>
    <property type="match status" value="1"/>
</dbReference>
<evidence type="ECO:0000259" key="1">
    <source>
        <dbReference type="PROSITE" id="PS50853"/>
    </source>
</evidence>